<evidence type="ECO:0000313" key="2">
    <source>
        <dbReference type="Proteomes" id="UP000257017"/>
    </source>
</evidence>
<gene>
    <name evidence="1" type="ORF">C9I73_103</name>
</gene>
<dbReference type="Proteomes" id="UP000257017">
    <property type="component" value="Chromosome"/>
</dbReference>
<accession>A0A346E0Y5</accession>
<evidence type="ECO:0000313" key="1">
    <source>
        <dbReference type="EMBL" id="AXN02640.1"/>
    </source>
</evidence>
<proteinExistence type="predicted"/>
<organism evidence="1 2">
    <name type="scientific">Candidatus Karelsulcia muelleri</name>
    <dbReference type="NCBI Taxonomy" id="336810"/>
    <lineage>
        <taxon>Bacteria</taxon>
        <taxon>Pseudomonadati</taxon>
        <taxon>Bacteroidota</taxon>
        <taxon>Flavobacteriia</taxon>
        <taxon>Flavobacteriales</taxon>
        <taxon>Candidatus Karelsulcia</taxon>
    </lineage>
</organism>
<dbReference type="AlphaFoldDB" id="A0A346E0Y5"/>
<protein>
    <submittedName>
        <fullName evidence="1">Uncharacterized protein</fullName>
    </submittedName>
</protein>
<reference evidence="1 2" key="1">
    <citation type="submission" date="2018-03" db="EMBL/GenBank/DDBJ databases">
        <title>A parallel universe: an anciently diverged bacterial symbiosis in a Hawaiian planthopper (Hemiptera: Cixiidae) reveals rearranged nutritional responsibilities.</title>
        <authorList>
            <person name="Bennett G."/>
            <person name="Mao M."/>
        </authorList>
    </citation>
    <scope>NUCLEOTIDE SEQUENCE [LARGE SCALE GENOMIC DNA]</scope>
    <source>
        <strain evidence="1 2">OLIH</strain>
    </source>
</reference>
<dbReference type="EMBL" id="CP028359">
    <property type="protein sequence ID" value="AXN02640.1"/>
    <property type="molecule type" value="Genomic_DNA"/>
</dbReference>
<name>A0A346E0Y5_9FLAO</name>
<sequence>MCLPTIIIVMEKLYFFKKVSGIFGISQHRVYMISLQLNCIYFLLYYSSSHDVRVLSVVFSIMCPDFPLVFVVLKNKTCDKSTYFIVIKLTKLHKLN</sequence>